<dbReference type="Pfam" id="PF00497">
    <property type="entry name" value="SBP_bac_3"/>
    <property type="match status" value="1"/>
</dbReference>
<dbReference type="eggNOG" id="COG0834">
    <property type="taxonomic scope" value="Bacteria"/>
</dbReference>
<gene>
    <name evidence="4" type="ORF">ADICEAN_01224</name>
</gene>
<feature type="domain" description="Solute-binding protein family 3/N-terminal" evidence="3">
    <location>
        <begin position="43"/>
        <end position="280"/>
    </location>
</feature>
<dbReference type="AlphaFoldDB" id="M7N8N8"/>
<keyword evidence="5" id="KW-1185">Reference proteome</keyword>
<dbReference type="SMART" id="SM00062">
    <property type="entry name" value="PBPb"/>
    <property type="match status" value="1"/>
</dbReference>
<accession>M7N8N8</accession>
<evidence type="ECO:0000313" key="5">
    <source>
        <dbReference type="Proteomes" id="UP000011910"/>
    </source>
</evidence>
<evidence type="ECO:0000256" key="1">
    <source>
        <dbReference type="ARBA" id="ARBA00022729"/>
    </source>
</evidence>
<keyword evidence="1 2" id="KW-0732">Signal</keyword>
<evidence type="ECO:0000256" key="2">
    <source>
        <dbReference type="SAM" id="SignalP"/>
    </source>
</evidence>
<dbReference type="PANTHER" id="PTHR35936">
    <property type="entry name" value="MEMBRANE-BOUND LYTIC MUREIN TRANSGLYCOSYLASE F"/>
    <property type="match status" value="1"/>
</dbReference>
<evidence type="ECO:0000259" key="3">
    <source>
        <dbReference type="SMART" id="SM00062"/>
    </source>
</evidence>
<feature type="signal peptide" evidence="2">
    <location>
        <begin position="1"/>
        <end position="27"/>
    </location>
</feature>
<name>M7N8N8_9BACT</name>
<dbReference type="Gene3D" id="3.40.190.10">
    <property type="entry name" value="Periplasmic binding protein-like II"/>
    <property type="match status" value="2"/>
</dbReference>
<protein>
    <submittedName>
        <fullName evidence="4">Cystine transporter subunit</fullName>
    </submittedName>
</protein>
<feature type="chain" id="PRO_5004082155" evidence="2">
    <location>
        <begin position="28"/>
        <end position="292"/>
    </location>
</feature>
<dbReference type="EMBL" id="AODQ01000021">
    <property type="protein sequence ID" value="EMR03627.1"/>
    <property type="molecule type" value="Genomic_DNA"/>
</dbReference>
<dbReference type="RefSeq" id="WP_009194624.1">
    <property type="nucleotide sequence ID" value="NZ_AODQ01000021.1"/>
</dbReference>
<dbReference type="STRING" id="1279009.ADICEAN_01224"/>
<organism evidence="4 5">
    <name type="scientific">Cesiribacter andamanensis AMV16</name>
    <dbReference type="NCBI Taxonomy" id="1279009"/>
    <lineage>
        <taxon>Bacteria</taxon>
        <taxon>Pseudomonadati</taxon>
        <taxon>Bacteroidota</taxon>
        <taxon>Cytophagia</taxon>
        <taxon>Cytophagales</taxon>
        <taxon>Cesiribacteraceae</taxon>
        <taxon>Cesiribacter</taxon>
    </lineage>
</organism>
<comment type="caution">
    <text evidence="4">The sequence shown here is derived from an EMBL/GenBank/DDBJ whole genome shotgun (WGS) entry which is preliminary data.</text>
</comment>
<dbReference type="InterPro" id="IPR001638">
    <property type="entry name" value="Solute-binding_3/MltF_N"/>
</dbReference>
<sequence length="292" mass="32202">MNTRNSLPWKLLCSLLLLAFLSSDALAQLKGDTYAEAKQKGSAQLIYTYVETPGFSGKDASGNMTGFCVGLMNAFGAWVKKHEGIELKTSYYGKDASDFKRFMATVQGAQGGVFGLGNITITEERKKSYQFSPPFITNVAILVTHKNVPTLEDKKQIATAFAGMQAVVVRGTTNEDRVNGLKKQLFPALTYQYVGSSPEALKMVADNPKLFANLDFTYYLSAIKDGLPIKRHPAGDESTESFGLIMPKSNDWSPLMERFMNEFVNSTEYRKLITDNLGPNALKLLDSVSARK</sequence>
<evidence type="ECO:0000313" key="4">
    <source>
        <dbReference type="EMBL" id="EMR03627.1"/>
    </source>
</evidence>
<reference evidence="4 5" key="1">
    <citation type="journal article" date="2013" name="Genome Announc.">
        <title>Draft Genome Sequence of Cesiribacter andamanensis Strain AMV16T, Isolated from a Soil Sample from a Mud Volcano in the Andaman Islands, India.</title>
        <authorList>
            <person name="Shivaji S."/>
            <person name="Ara S."/>
            <person name="Begum Z."/>
            <person name="Srinivas T.N."/>
            <person name="Singh A."/>
            <person name="Kumar Pinnaka A."/>
        </authorList>
    </citation>
    <scope>NUCLEOTIDE SEQUENCE [LARGE SCALE GENOMIC DNA]</scope>
    <source>
        <strain evidence="4 5">AMV16</strain>
    </source>
</reference>
<dbReference type="OrthoDB" id="973690at2"/>
<proteinExistence type="predicted"/>
<dbReference type="Proteomes" id="UP000011910">
    <property type="component" value="Unassembled WGS sequence"/>
</dbReference>
<dbReference type="SUPFAM" id="SSF53850">
    <property type="entry name" value="Periplasmic binding protein-like II"/>
    <property type="match status" value="1"/>
</dbReference>